<feature type="coiled-coil region" evidence="3">
    <location>
        <begin position="901"/>
        <end position="964"/>
    </location>
</feature>
<feature type="compositionally biased region" description="Low complexity" evidence="4">
    <location>
        <begin position="273"/>
        <end position="292"/>
    </location>
</feature>
<feature type="coiled-coil region" evidence="3">
    <location>
        <begin position="36"/>
        <end position="105"/>
    </location>
</feature>
<organism evidence="6 7">
    <name type="scientific">Rhodotorula toruloides</name>
    <name type="common">Yeast</name>
    <name type="synonym">Rhodosporidium toruloides</name>
    <dbReference type="NCBI Taxonomy" id="5286"/>
    <lineage>
        <taxon>Eukaryota</taxon>
        <taxon>Fungi</taxon>
        <taxon>Dikarya</taxon>
        <taxon>Basidiomycota</taxon>
        <taxon>Pucciniomycotina</taxon>
        <taxon>Microbotryomycetes</taxon>
        <taxon>Sporidiobolales</taxon>
        <taxon>Sporidiobolaceae</taxon>
        <taxon>Rhodotorula</taxon>
    </lineage>
</organism>
<evidence type="ECO:0000256" key="4">
    <source>
        <dbReference type="SAM" id="MobiDB-lite"/>
    </source>
</evidence>
<evidence type="ECO:0000313" key="7">
    <source>
        <dbReference type="Proteomes" id="UP000239560"/>
    </source>
</evidence>
<gene>
    <name evidence="6" type="ORF">AAT19DRAFT_15454</name>
</gene>
<feature type="region of interest" description="Disordered" evidence="4">
    <location>
        <begin position="151"/>
        <end position="228"/>
    </location>
</feature>
<keyword evidence="2" id="KW-0159">Chromosome partition</keyword>
<name>A0A2T0A7A7_RHOTO</name>
<feature type="compositionally biased region" description="Low complexity" evidence="4">
    <location>
        <begin position="194"/>
        <end position="208"/>
    </location>
</feature>
<reference evidence="6 7" key="1">
    <citation type="journal article" date="2018" name="Elife">
        <title>Functional genomics of lipid metabolism in the oleaginous yeast Rhodosporidium toruloides.</title>
        <authorList>
            <person name="Coradetti S.T."/>
            <person name="Pinel D."/>
            <person name="Geiselman G."/>
            <person name="Ito M."/>
            <person name="Mondo S."/>
            <person name="Reilly M.C."/>
            <person name="Cheng Y.F."/>
            <person name="Bauer S."/>
            <person name="Grigoriev I."/>
            <person name="Gladden J.M."/>
            <person name="Simmons B.A."/>
            <person name="Brem R."/>
            <person name="Arkin A.P."/>
            <person name="Skerker J.M."/>
        </authorList>
    </citation>
    <scope>NUCLEOTIDE SEQUENCE [LARGE SCALE GENOMIC DNA]</scope>
    <source>
        <strain evidence="6 7">NBRC 0880</strain>
    </source>
</reference>
<feature type="compositionally biased region" description="Low complexity" evidence="4">
    <location>
        <begin position="636"/>
        <end position="649"/>
    </location>
</feature>
<feature type="compositionally biased region" description="Basic and acidic residues" evidence="4">
    <location>
        <begin position="353"/>
        <end position="368"/>
    </location>
</feature>
<dbReference type="Proteomes" id="UP000239560">
    <property type="component" value="Unassembled WGS sequence"/>
</dbReference>
<proteinExistence type="inferred from homology"/>
<accession>A0A2T0A7A7</accession>
<feature type="region of interest" description="Disordered" evidence="4">
    <location>
        <begin position="244"/>
        <end position="750"/>
    </location>
</feature>
<dbReference type="GO" id="GO:0055088">
    <property type="term" value="P:lipid homeostasis"/>
    <property type="evidence" value="ECO:0007669"/>
    <property type="project" value="InterPro"/>
</dbReference>
<dbReference type="Pfam" id="PF07557">
    <property type="entry name" value="Shugoshin_C"/>
    <property type="match status" value="1"/>
</dbReference>
<dbReference type="PANTHER" id="PTHR38409:SF1">
    <property type="entry name" value="MITOCHONDRIAL ADAPTER PROTEIN MCP1"/>
    <property type="match status" value="1"/>
</dbReference>
<dbReference type="OrthoDB" id="10259513at2759"/>
<evidence type="ECO:0000256" key="1">
    <source>
        <dbReference type="ARBA" id="ARBA00010845"/>
    </source>
</evidence>
<keyword evidence="3" id="KW-0175">Coiled coil</keyword>
<dbReference type="GO" id="GO:0005634">
    <property type="term" value="C:nucleus"/>
    <property type="evidence" value="ECO:0007669"/>
    <property type="project" value="InterPro"/>
</dbReference>
<dbReference type="GO" id="GO:0000775">
    <property type="term" value="C:chromosome, centromeric region"/>
    <property type="evidence" value="ECO:0007669"/>
    <property type="project" value="InterPro"/>
</dbReference>
<comment type="similarity">
    <text evidence="1">Belongs to the shugoshin family.</text>
</comment>
<evidence type="ECO:0000259" key="5">
    <source>
        <dbReference type="Pfam" id="PF07557"/>
    </source>
</evidence>
<dbReference type="InterPro" id="IPR011515">
    <property type="entry name" value="Shugoshin_C"/>
</dbReference>
<sequence length="1143" mass="123401">MTTTRRLSGLQGGSHQQTSLMLDSYEAFKRKHLAQNKEIIQKNSELHKANADLQRQISLMRAERLSLKGTQFQLECENAALRDKLDRCEERERRLIDERDRLKRKGGGVLDDGQVEAMQRLLAQTIAHLQAFGLMLPSSASLAASPAQSNTSFVAPESPLASTSAAGPAASSTRENGEDPSADPSTVTTRRRSLAAARAARPSMTAPPDLSNITEGDGSAEEEDSVDQMRRSLDWRGPVLAQMTSAAPATTSAAAARHSPSPTPPPSPPRPTPSTSASTSASASSSTLTRPPSRAPRAPPKAPSSTSHEALSASLTSEGDEGKQTRRRRSERRVSGMVRPRLGVLEGQEGEGYDMREEKEDEVDQRQEEAEDEDEWVPPTRPSAAAKGKRRASTIGLEPPAAEAPVASSRSTRGRVASVWPAPEEPAPVAVQPGHSTLRPALREIQSPPPSTSPAPAAATKPTKRPVVEQLQPRQPRKTSTAPPAPAKSDANGVEKEDGRGAALLKAKKDAVRTQRAKQAEEQHEQSEAQDGAVDEEVEEDRSGSVAEETMSGPRSRKAPKKVEELEVLSEEGTNSQPNEQDEEPAAGGRRARKSVNYALPKLNTKMRRPADYVPVTKPSTTNKPRKSTKSGGLGSSSTSSAPVSTASTEYDVEDAPAPRTASLAGKKPVAPTSDESDAEEAVVVPRSTRALDASTSSEDEWNEQQFLRRSSIVPSASSSRSQAGQDLEERRRQRQAQKEQLAKLGGSGNVGGRRHSVAVCEVALISQQRRVRLSRFTRSARPALDAIQTTAMSKSPSAATAPSYPVALRLVTSISPILRLTQNASAATVSIFAIVHLAAPLSALLPSRPQYLTSAENRANGFALLGREVYQGEWSEPVLVWGSLTAHVVSGIALRWLRVVERVERRKARKEEAKRKAREMATIRPGEVEDELPTMTKATEVEKNLVEGEVEELEAELVATTTNDEELVVPASVSPAPLVPLPTFHQTMGYALIPFVAHHAWLHRLLPSSPLPPIFALSPSFFNYSFTAFSLRHDSPLLKYGSAVCYAAVVGLGTYHGLVGWRILLDPTAPRSLAPSRRRPGGKDRRVLHGREWQAAWVTLVAGVSVGAARIAGYLGGERSVRVPDFVVKRMDFVLRRGFAQA</sequence>
<dbReference type="InterPro" id="IPR039960">
    <property type="entry name" value="MCP1"/>
</dbReference>
<feature type="compositionally biased region" description="Low complexity" evidence="4">
    <location>
        <begin position="244"/>
        <end position="260"/>
    </location>
</feature>
<feature type="compositionally biased region" description="Pro residues" evidence="4">
    <location>
        <begin position="261"/>
        <end position="272"/>
    </location>
</feature>
<feature type="compositionally biased region" description="Pro residues" evidence="4">
    <location>
        <begin position="293"/>
        <end position="302"/>
    </location>
</feature>
<evidence type="ECO:0000256" key="3">
    <source>
        <dbReference type="SAM" id="Coils"/>
    </source>
</evidence>
<dbReference type="GO" id="GO:0045132">
    <property type="term" value="P:meiotic chromosome segregation"/>
    <property type="evidence" value="ECO:0007669"/>
    <property type="project" value="InterPro"/>
</dbReference>
<feature type="compositionally biased region" description="Low complexity" evidence="4">
    <location>
        <begin position="709"/>
        <end position="722"/>
    </location>
</feature>
<dbReference type="AlphaFoldDB" id="A0A2T0A7A7"/>
<feature type="compositionally biased region" description="Basic and acidic residues" evidence="4">
    <location>
        <begin position="728"/>
        <end position="742"/>
    </location>
</feature>
<dbReference type="PANTHER" id="PTHR38409">
    <property type="entry name" value="MDM10-COMPLEMENTING PROTEIN 1"/>
    <property type="match status" value="1"/>
</dbReference>
<feature type="compositionally biased region" description="Low complexity" evidence="4">
    <location>
        <begin position="416"/>
        <end position="431"/>
    </location>
</feature>
<evidence type="ECO:0000313" key="6">
    <source>
        <dbReference type="EMBL" id="PRQ73887.1"/>
    </source>
</evidence>
<comment type="caution">
    <text evidence="6">The sequence shown here is derived from an EMBL/GenBank/DDBJ whole genome shotgun (WGS) entry which is preliminary data.</text>
</comment>
<protein>
    <recommendedName>
        <fullName evidence="5">Shugoshin C-terminal domain-containing protein</fullName>
    </recommendedName>
</protein>
<evidence type="ECO:0000256" key="2">
    <source>
        <dbReference type="ARBA" id="ARBA00022829"/>
    </source>
</evidence>
<feature type="compositionally biased region" description="Basic and acidic residues" evidence="4">
    <location>
        <begin position="507"/>
        <end position="527"/>
    </location>
</feature>
<feature type="compositionally biased region" description="Low complexity" evidence="4">
    <location>
        <begin position="158"/>
        <end position="173"/>
    </location>
</feature>
<dbReference type="EMBL" id="LCTV02000007">
    <property type="protein sequence ID" value="PRQ73887.1"/>
    <property type="molecule type" value="Genomic_DNA"/>
</dbReference>
<feature type="domain" description="Shugoshin C-terminal" evidence="5">
    <location>
        <begin position="590"/>
        <end position="609"/>
    </location>
</feature>